<evidence type="ECO:0000313" key="3">
    <source>
        <dbReference type="Proteomes" id="UP001058003"/>
    </source>
</evidence>
<proteinExistence type="predicted"/>
<dbReference type="RefSeq" id="WP_156090340.1">
    <property type="nucleotide sequence ID" value="NZ_CP073767.1"/>
</dbReference>
<keyword evidence="1" id="KW-0812">Transmembrane</keyword>
<protein>
    <submittedName>
        <fullName evidence="2">Uncharacterized protein</fullName>
    </submittedName>
</protein>
<feature type="transmembrane region" description="Helical" evidence="1">
    <location>
        <begin position="37"/>
        <end position="55"/>
    </location>
</feature>
<gene>
    <name evidence="2" type="ORF">Daura_04000</name>
</gene>
<dbReference type="AlphaFoldDB" id="A0A9Q9IJT4"/>
<sequence length="56" mass="6174">MADDKELRRLLREVASAPPPAVRFPLGTLIQAAWRRVLLAALLVALVAVIAVVAWW</sequence>
<evidence type="ECO:0000256" key="1">
    <source>
        <dbReference type="SAM" id="Phobius"/>
    </source>
</evidence>
<organism evidence="2 3">
    <name type="scientific">Dactylosporangium aurantiacum</name>
    <dbReference type="NCBI Taxonomy" id="35754"/>
    <lineage>
        <taxon>Bacteria</taxon>
        <taxon>Bacillati</taxon>
        <taxon>Actinomycetota</taxon>
        <taxon>Actinomycetes</taxon>
        <taxon>Micromonosporales</taxon>
        <taxon>Micromonosporaceae</taxon>
        <taxon>Dactylosporangium</taxon>
    </lineage>
</organism>
<evidence type="ECO:0000313" key="2">
    <source>
        <dbReference type="EMBL" id="UWZ55415.1"/>
    </source>
</evidence>
<dbReference type="KEGG" id="daur:Daura_04000"/>
<reference evidence="2" key="1">
    <citation type="submission" date="2021-04" db="EMBL/GenBank/DDBJ databases">
        <title>Dactylosporangium aurantiacum NRRL B-8018 full assembly.</title>
        <authorList>
            <person name="Hartkoorn R.C."/>
            <person name="Beaudoing E."/>
            <person name="Hot D."/>
        </authorList>
    </citation>
    <scope>NUCLEOTIDE SEQUENCE</scope>
    <source>
        <strain evidence="2">NRRL B-8018</strain>
    </source>
</reference>
<keyword evidence="1" id="KW-1133">Transmembrane helix</keyword>
<keyword evidence="1" id="KW-0472">Membrane</keyword>
<name>A0A9Q9IJT4_9ACTN</name>
<keyword evidence="3" id="KW-1185">Reference proteome</keyword>
<accession>A0A9Q9IJT4</accession>
<dbReference type="EMBL" id="CP073767">
    <property type="protein sequence ID" value="UWZ55415.1"/>
    <property type="molecule type" value="Genomic_DNA"/>
</dbReference>
<dbReference type="Proteomes" id="UP001058003">
    <property type="component" value="Chromosome"/>
</dbReference>